<dbReference type="SUPFAM" id="SSF56112">
    <property type="entry name" value="Protein kinase-like (PK-like)"/>
    <property type="match status" value="1"/>
</dbReference>
<proteinExistence type="predicted"/>
<keyword evidence="2" id="KW-0067">ATP-binding</keyword>
<evidence type="ECO:0000259" key="4">
    <source>
        <dbReference type="PROSITE" id="PS50011"/>
    </source>
</evidence>
<keyword evidence="1" id="KW-0547">Nucleotide-binding</keyword>
<dbReference type="SMART" id="SM00240">
    <property type="entry name" value="FHA"/>
    <property type="match status" value="1"/>
</dbReference>
<gene>
    <name evidence="5" type="ORF">BEMITA_LOCUS1692</name>
</gene>
<evidence type="ECO:0000313" key="6">
    <source>
        <dbReference type="Proteomes" id="UP001152759"/>
    </source>
</evidence>
<dbReference type="GO" id="GO:0004672">
    <property type="term" value="F:protein kinase activity"/>
    <property type="evidence" value="ECO:0007669"/>
    <property type="project" value="InterPro"/>
</dbReference>
<dbReference type="Proteomes" id="UP001152759">
    <property type="component" value="Chromosome 1"/>
</dbReference>
<sequence length="444" mass="50651">MSQLSQAIFGSQTVTSQTYTQELDDSTFALLTSPQDDSVYGLLFPRKPFLKTIELKTGETYTFGRSPNCTEQFLEKDFSPSSSYMTLSFTHFQITRQQICSGSDVQAIIQDLSSNGTYLNRAKIGKNKFKVLAHNDVISLLNPDFEVYIYTDAKITEKPEIPIEVRRDYAVSRKLGNGAQGQVFLCINKATAEQCAIKQILKADNRNVLNEVNILKKLQHSHIVHMQGYIESPYAVFIIMEYMACDLEALLAEREYLEETESKVVFYQIAQAVEYLHSNRIIHRDLKPANTLLLSKEILFVKLTDFGLSKHNTTITSPDTFCGTAGFVAPEVIRTLKTGIPYNTQIDVWSLGVVLFYCLSGTKPFARTETEPAHVRILKGRFSFYAERWQVISYEAKTLISEMFKVDPEQRITIRNLYRHPWISQDPNLESHLCELHSQVTRKS</sequence>
<dbReference type="Gene3D" id="2.60.200.20">
    <property type="match status" value="1"/>
</dbReference>
<dbReference type="SMART" id="SM00220">
    <property type="entry name" value="S_TKc"/>
    <property type="match status" value="1"/>
</dbReference>
<dbReference type="InterPro" id="IPR008984">
    <property type="entry name" value="SMAD_FHA_dom_sf"/>
</dbReference>
<dbReference type="Pfam" id="PF00069">
    <property type="entry name" value="Pkinase"/>
    <property type="match status" value="1"/>
</dbReference>
<dbReference type="EMBL" id="OU963862">
    <property type="protein sequence ID" value="CAH0382109.1"/>
    <property type="molecule type" value="Genomic_DNA"/>
</dbReference>
<organism evidence="5 6">
    <name type="scientific">Bemisia tabaci</name>
    <name type="common">Sweetpotato whitefly</name>
    <name type="synonym">Aleurodes tabaci</name>
    <dbReference type="NCBI Taxonomy" id="7038"/>
    <lineage>
        <taxon>Eukaryota</taxon>
        <taxon>Metazoa</taxon>
        <taxon>Ecdysozoa</taxon>
        <taxon>Arthropoda</taxon>
        <taxon>Hexapoda</taxon>
        <taxon>Insecta</taxon>
        <taxon>Pterygota</taxon>
        <taxon>Neoptera</taxon>
        <taxon>Paraneoptera</taxon>
        <taxon>Hemiptera</taxon>
        <taxon>Sternorrhyncha</taxon>
        <taxon>Aleyrodoidea</taxon>
        <taxon>Aleyrodidae</taxon>
        <taxon>Aleyrodinae</taxon>
        <taxon>Bemisia</taxon>
    </lineage>
</organism>
<dbReference type="PROSITE" id="PS00108">
    <property type="entry name" value="PROTEIN_KINASE_ST"/>
    <property type="match status" value="1"/>
</dbReference>
<dbReference type="PROSITE" id="PS50006">
    <property type="entry name" value="FHA_DOMAIN"/>
    <property type="match status" value="1"/>
</dbReference>
<dbReference type="InterPro" id="IPR000719">
    <property type="entry name" value="Prot_kinase_dom"/>
</dbReference>
<accession>A0A9P0A179</accession>
<dbReference type="CDD" id="cd22666">
    <property type="entry name" value="FHA_CHK2"/>
    <property type="match status" value="1"/>
</dbReference>
<evidence type="ECO:0000256" key="1">
    <source>
        <dbReference type="ARBA" id="ARBA00022741"/>
    </source>
</evidence>
<dbReference type="SUPFAM" id="SSF49879">
    <property type="entry name" value="SMAD/FHA domain"/>
    <property type="match status" value="1"/>
</dbReference>
<dbReference type="AlphaFoldDB" id="A0A9P0A179"/>
<dbReference type="InterPro" id="IPR000253">
    <property type="entry name" value="FHA_dom"/>
</dbReference>
<protein>
    <submittedName>
        <fullName evidence="5">Uncharacterized protein</fullName>
    </submittedName>
</protein>
<dbReference type="InterPro" id="IPR008271">
    <property type="entry name" value="Ser/Thr_kinase_AS"/>
</dbReference>
<dbReference type="FunFam" id="1.10.510.10:FF:000571">
    <property type="entry name" value="Maternal embryonic leucine zipper kinase"/>
    <property type="match status" value="1"/>
</dbReference>
<keyword evidence="6" id="KW-1185">Reference proteome</keyword>
<evidence type="ECO:0000256" key="2">
    <source>
        <dbReference type="ARBA" id="ARBA00022840"/>
    </source>
</evidence>
<dbReference type="Gene3D" id="1.10.510.10">
    <property type="entry name" value="Transferase(Phosphotransferase) domain 1"/>
    <property type="match status" value="1"/>
</dbReference>
<dbReference type="Pfam" id="PF00498">
    <property type="entry name" value="FHA"/>
    <property type="match status" value="1"/>
</dbReference>
<reference evidence="5" key="1">
    <citation type="submission" date="2021-12" db="EMBL/GenBank/DDBJ databases">
        <authorList>
            <person name="King R."/>
        </authorList>
    </citation>
    <scope>NUCLEOTIDE SEQUENCE</scope>
</reference>
<dbReference type="PANTHER" id="PTHR24347">
    <property type="entry name" value="SERINE/THREONINE-PROTEIN KINASE"/>
    <property type="match status" value="1"/>
</dbReference>
<name>A0A9P0A179_BEMTA</name>
<evidence type="ECO:0000313" key="5">
    <source>
        <dbReference type="EMBL" id="CAH0382109.1"/>
    </source>
</evidence>
<evidence type="ECO:0000259" key="3">
    <source>
        <dbReference type="PROSITE" id="PS50006"/>
    </source>
</evidence>
<feature type="domain" description="FHA" evidence="3">
    <location>
        <begin position="61"/>
        <end position="124"/>
    </location>
</feature>
<dbReference type="KEGG" id="btab:109031651"/>
<dbReference type="InterPro" id="IPR011009">
    <property type="entry name" value="Kinase-like_dom_sf"/>
</dbReference>
<feature type="domain" description="Protein kinase" evidence="4">
    <location>
        <begin position="169"/>
        <end position="423"/>
    </location>
</feature>
<dbReference type="PROSITE" id="PS50011">
    <property type="entry name" value="PROTEIN_KINASE_DOM"/>
    <property type="match status" value="1"/>
</dbReference>
<dbReference type="GO" id="GO:0005524">
    <property type="term" value="F:ATP binding"/>
    <property type="evidence" value="ECO:0007669"/>
    <property type="project" value="UniProtKB-KW"/>
</dbReference>